<keyword evidence="3" id="KW-1185">Reference proteome</keyword>
<dbReference type="InterPro" id="IPR045175">
    <property type="entry name" value="M28_fam"/>
</dbReference>
<dbReference type="Proteomes" id="UP000630805">
    <property type="component" value="Unassembled WGS sequence"/>
</dbReference>
<dbReference type="EMBL" id="JABXWT010000020">
    <property type="protein sequence ID" value="NVO58205.1"/>
    <property type="molecule type" value="Genomic_DNA"/>
</dbReference>
<evidence type="ECO:0000313" key="3">
    <source>
        <dbReference type="Proteomes" id="UP000630805"/>
    </source>
</evidence>
<feature type="domain" description="Peptidase M28" evidence="1">
    <location>
        <begin position="470"/>
        <end position="678"/>
    </location>
</feature>
<evidence type="ECO:0000313" key="2">
    <source>
        <dbReference type="EMBL" id="NVO58205.1"/>
    </source>
</evidence>
<accession>A0ABX2PX47</accession>
<comment type="caution">
    <text evidence="2">The sequence shown here is derived from an EMBL/GenBank/DDBJ whole genome shotgun (WGS) entry which is preliminary data.</text>
</comment>
<reference evidence="2 3" key="1">
    <citation type="submission" date="2020-06" db="EMBL/GenBank/DDBJ databases">
        <authorList>
            <person name="Cao W.R."/>
        </authorList>
    </citation>
    <scope>NUCLEOTIDE SEQUENCE [LARGE SCALE GENOMIC DNA]</scope>
    <source>
        <strain evidence="2 3">B1Z28</strain>
    </source>
</reference>
<dbReference type="RefSeq" id="WP_176867249.1">
    <property type="nucleotide sequence ID" value="NZ_JABXWT010000020.1"/>
</dbReference>
<name>A0ABX2PX47_9RHOB</name>
<dbReference type="PANTHER" id="PTHR12147">
    <property type="entry name" value="METALLOPEPTIDASE M28 FAMILY MEMBER"/>
    <property type="match status" value="1"/>
</dbReference>
<dbReference type="PANTHER" id="PTHR12147:SF26">
    <property type="entry name" value="PEPTIDASE M28 DOMAIN-CONTAINING PROTEIN"/>
    <property type="match status" value="1"/>
</dbReference>
<gene>
    <name evidence="2" type="ORF">HW561_20640</name>
</gene>
<proteinExistence type="predicted"/>
<organism evidence="2 3">
    <name type="scientific">Ruegeria haliotis</name>
    <dbReference type="NCBI Taxonomy" id="2747601"/>
    <lineage>
        <taxon>Bacteria</taxon>
        <taxon>Pseudomonadati</taxon>
        <taxon>Pseudomonadota</taxon>
        <taxon>Alphaproteobacteria</taxon>
        <taxon>Rhodobacterales</taxon>
        <taxon>Roseobacteraceae</taxon>
        <taxon>Ruegeria</taxon>
    </lineage>
</organism>
<dbReference type="SUPFAM" id="SSF53187">
    <property type="entry name" value="Zn-dependent exopeptidases"/>
    <property type="match status" value="1"/>
</dbReference>
<dbReference type="InterPro" id="IPR007484">
    <property type="entry name" value="Peptidase_M28"/>
</dbReference>
<sequence length="697" mass="75813">MPPITRAIVMLDQASGALRLDQSGQVLGLDVAPGLSAALEASRSAFAGFEITLVASQTDTSSGFSDNILKGFEQLGMQITSVPPITYAKDSGDALAGLEVPRTPTAFVSADRRLRGDAEKTGFLPAPHPLLLPMMARGHAPIGARLTGPRDTLQRFALQRGLLPMSFQPSQVDDDWALIALMSAEDLAEAAIAQFGVLPLAYDPQTEDLLWARLDGNLDEMRAALKGRSLVYAEQNQVLISLKADEDANAFHVHGAHGHSEFLAPDSGLLQPPRADGFDFETPEVGRLPEILESVRVRPDIRKAILRLRPSCATVTASYKSDLDRYTGVTDLDAHGSIASRHSAHPDNKRAEAQLMNDLRAMGYSPWCHDFTHAGQVHSNIIADLPGVGRFRIRREILERYRRILRDPRPRPWNPVIREIERDFPGQGFGERLRALSDAEIRYDIERILKLEPWFPWWQLKCPMPGLGARIVIVGAHMDSTAGFEPDYSAGSDAAPGCDDNGSGVAALLSLARYFRSLAGQLTHTVRFCFFNAEESGLIGSKAYAAELKSHGAPIKGVVCADMIGFNSDASRLFEVHAGYTDPAVRDLSIPLADKLAAAAAEYGVLAPAQIYKGTSWNGAPDRSVYDGAINRSDHAAFHQHGYGAVLASEDFFANYATEPSADPNPNYHRQSDQVIDLAYARDITCAVGRMVTLIAS</sequence>
<dbReference type="Pfam" id="PF04389">
    <property type="entry name" value="Peptidase_M28"/>
    <property type="match status" value="1"/>
</dbReference>
<evidence type="ECO:0000259" key="1">
    <source>
        <dbReference type="Pfam" id="PF04389"/>
    </source>
</evidence>
<protein>
    <submittedName>
        <fullName evidence="2">M20/M25/M40 family metallo-hydrolase</fullName>
    </submittedName>
</protein>
<dbReference type="Gene3D" id="3.40.630.10">
    <property type="entry name" value="Zn peptidases"/>
    <property type="match status" value="1"/>
</dbReference>